<dbReference type="InterPro" id="IPR058245">
    <property type="entry name" value="NreC/VraR/RcsB-like_REC"/>
</dbReference>
<dbReference type="SMART" id="SM00448">
    <property type="entry name" value="REC"/>
    <property type="match status" value="1"/>
</dbReference>
<dbReference type="PANTHER" id="PTHR43214">
    <property type="entry name" value="TWO-COMPONENT RESPONSE REGULATOR"/>
    <property type="match status" value="1"/>
</dbReference>
<dbReference type="CDD" id="cd17535">
    <property type="entry name" value="REC_NarL-like"/>
    <property type="match status" value="1"/>
</dbReference>
<dbReference type="GO" id="GO:0006355">
    <property type="term" value="P:regulation of DNA-templated transcription"/>
    <property type="evidence" value="ECO:0007669"/>
    <property type="project" value="InterPro"/>
</dbReference>
<dbReference type="PRINTS" id="PR00038">
    <property type="entry name" value="HTHLUXR"/>
</dbReference>
<accession>A0A9X1ZYX6</accession>
<dbReference type="RefSeq" id="WP_249602970.1">
    <property type="nucleotide sequence ID" value="NZ_JAKHSK010000036.1"/>
</dbReference>
<dbReference type="InterPro" id="IPR011006">
    <property type="entry name" value="CheY-like_superfamily"/>
</dbReference>
<dbReference type="PANTHER" id="PTHR43214:SF41">
    <property type="entry name" value="NITRATE_NITRITE RESPONSE REGULATOR PROTEIN NARP"/>
    <property type="match status" value="1"/>
</dbReference>
<feature type="domain" description="HTH luxR-type" evidence="6">
    <location>
        <begin position="147"/>
        <end position="212"/>
    </location>
</feature>
<dbReference type="AlphaFoldDB" id="A0A9X1ZYX6"/>
<comment type="caution">
    <text evidence="8">The sequence shown here is derived from an EMBL/GenBank/DDBJ whole genome shotgun (WGS) entry which is preliminary data.</text>
</comment>
<organism evidence="8 9">
    <name type="scientific">Zunongwangia pacifica</name>
    <dbReference type="NCBI Taxonomy" id="2911062"/>
    <lineage>
        <taxon>Bacteria</taxon>
        <taxon>Pseudomonadati</taxon>
        <taxon>Bacteroidota</taxon>
        <taxon>Flavobacteriia</taxon>
        <taxon>Flavobacteriales</taxon>
        <taxon>Flavobacteriaceae</taxon>
        <taxon>Zunongwangia</taxon>
    </lineage>
</organism>
<evidence type="ECO:0000256" key="2">
    <source>
        <dbReference type="ARBA" id="ARBA00023015"/>
    </source>
</evidence>
<keyword evidence="9" id="KW-1185">Reference proteome</keyword>
<dbReference type="Pfam" id="PF00196">
    <property type="entry name" value="GerE"/>
    <property type="match status" value="1"/>
</dbReference>
<dbReference type="InterPro" id="IPR016032">
    <property type="entry name" value="Sig_transdc_resp-reg_C-effctor"/>
</dbReference>
<feature type="domain" description="Response regulatory" evidence="7">
    <location>
        <begin position="6"/>
        <end position="125"/>
    </location>
</feature>
<evidence type="ECO:0000256" key="5">
    <source>
        <dbReference type="PROSITE-ProRule" id="PRU00169"/>
    </source>
</evidence>
<dbReference type="GO" id="GO:0003677">
    <property type="term" value="F:DNA binding"/>
    <property type="evidence" value="ECO:0007669"/>
    <property type="project" value="UniProtKB-KW"/>
</dbReference>
<evidence type="ECO:0000256" key="4">
    <source>
        <dbReference type="ARBA" id="ARBA00023163"/>
    </source>
</evidence>
<evidence type="ECO:0000259" key="7">
    <source>
        <dbReference type="PROSITE" id="PS50110"/>
    </source>
</evidence>
<proteinExistence type="predicted"/>
<evidence type="ECO:0000313" key="8">
    <source>
        <dbReference type="EMBL" id="MCL6220268.1"/>
    </source>
</evidence>
<evidence type="ECO:0000259" key="6">
    <source>
        <dbReference type="PROSITE" id="PS50043"/>
    </source>
</evidence>
<name>A0A9X1ZYX6_9FLAO</name>
<keyword evidence="4" id="KW-0804">Transcription</keyword>
<dbReference type="SUPFAM" id="SSF46894">
    <property type="entry name" value="C-terminal effector domain of the bipartite response regulators"/>
    <property type="match status" value="1"/>
</dbReference>
<keyword evidence="1 5" id="KW-0597">Phosphoprotein</keyword>
<dbReference type="PROSITE" id="PS50110">
    <property type="entry name" value="RESPONSE_REGULATORY"/>
    <property type="match status" value="1"/>
</dbReference>
<dbReference type="SMART" id="SM00421">
    <property type="entry name" value="HTH_LUXR"/>
    <property type="match status" value="1"/>
</dbReference>
<dbReference type="Pfam" id="PF00072">
    <property type="entry name" value="Response_reg"/>
    <property type="match status" value="1"/>
</dbReference>
<dbReference type="SUPFAM" id="SSF52172">
    <property type="entry name" value="CheY-like"/>
    <property type="match status" value="1"/>
</dbReference>
<dbReference type="EMBL" id="JAKHSK010000036">
    <property type="protein sequence ID" value="MCL6220268.1"/>
    <property type="molecule type" value="Genomic_DNA"/>
</dbReference>
<feature type="modified residue" description="4-aspartylphosphate" evidence="5">
    <location>
        <position position="60"/>
    </location>
</feature>
<dbReference type="InterPro" id="IPR001789">
    <property type="entry name" value="Sig_transdc_resp-reg_receiver"/>
</dbReference>
<reference evidence="8" key="1">
    <citation type="submission" date="2022-01" db="EMBL/GenBank/DDBJ databases">
        <title>Genome sequencing of Zunongwangia sp. M21534 genome.</title>
        <authorList>
            <person name="Chen Y."/>
            <person name="Dong C."/>
            <person name="Shao Z."/>
        </authorList>
    </citation>
    <scope>NUCLEOTIDE SEQUENCE</scope>
    <source>
        <strain evidence="8">MCCC M21534</strain>
    </source>
</reference>
<dbReference type="CDD" id="cd06170">
    <property type="entry name" value="LuxR_C_like"/>
    <property type="match status" value="1"/>
</dbReference>
<keyword evidence="3" id="KW-0238">DNA-binding</keyword>
<evidence type="ECO:0000256" key="3">
    <source>
        <dbReference type="ARBA" id="ARBA00023125"/>
    </source>
</evidence>
<gene>
    <name evidence="8" type="ORF">L1967_18410</name>
</gene>
<dbReference type="Proteomes" id="UP001139521">
    <property type="component" value="Unassembled WGS sequence"/>
</dbReference>
<dbReference type="PROSITE" id="PS50043">
    <property type="entry name" value="HTH_LUXR_2"/>
    <property type="match status" value="1"/>
</dbReference>
<evidence type="ECO:0000256" key="1">
    <source>
        <dbReference type="ARBA" id="ARBA00022553"/>
    </source>
</evidence>
<dbReference type="GO" id="GO:0000160">
    <property type="term" value="P:phosphorelay signal transduction system"/>
    <property type="evidence" value="ECO:0007669"/>
    <property type="project" value="InterPro"/>
</dbReference>
<evidence type="ECO:0000313" key="9">
    <source>
        <dbReference type="Proteomes" id="UP001139521"/>
    </source>
</evidence>
<dbReference type="InterPro" id="IPR000792">
    <property type="entry name" value="Tscrpt_reg_LuxR_C"/>
</dbReference>
<protein>
    <submittedName>
        <fullName evidence="8">Response regulator transcription factor</fullName>
    </submittedName>
</protein>
<keyword evidence="2" id="KW-0805">Transcription regulation</keyword>
<dbReference type="Gene3D" id="3.40.50.2300">
    <property type="match status" value="1"/>
</dbReference>
<sequence length="214" mass="24480">MKTVYNIIIADDHKMFVDGLRSILEQEEDLHIVHTTSTGEEVLKYLKINQNEQIDLLITDLNMPGMDGVALNKNIKKDFPGIKTLVISMLEDGTKIKTLTEDAVNGYLSKNAEQKELLKAIKCILSGENYFSTHIQSILVKTITNIRKTSEVRLTQREKEVLQLIAKEHTTQEIADMLFLSKHTIESYRKNLINKLEVRNLAGLTRYAIEHNMI</sequence>
<dbReference type="InterPro" id="IPR039420">
    <property type="entry name" value="WalR-like"/>
</dbReference>